<dbReference type="Proteomes" id="UP000177382">
    <property type="component" value="Unassembled WGS sequence"/>
</dbReference>
<keyword evidence="2" id="KW-0732">Signal</keyword>
<feature type="signal peptide" evidence="2">
    <location>
        <begin position="1"/>
        <end position="19"/>
    </location>
</feature>
<dbReference type="STRING" id="1802485.A2V97_02680"/>
<reference evidence="3 4" key="1">
    <citation type="journal article" date="2016" name="Nat. Commun.">
        <title>Thousands of microbial genomes shed light on interconnected biogeochemical processes in an aquifer system.</title>
        <authorList>
            <person name="Anantharaman K."/>
            <person name="Brown C.T."/>
            <person name="Hug L.A."/>
            <person name="Sharon I."/>
            <person name="Castelle C.J."/>
            <person name="Probst A.J."/>
            <person name="Thomas B.C."/>
            <person name="Singh A."/>
            <person name="Wilkins M.J."/>
            <person name="Karaoz U."/>
            <person name="Brodie E.L."/>
            <person name="Williams K.H."/>
            <person name="Hubbard S.S."/>
            <person name="Banfield J.F."/>
        </authorList>
    </citation>
    <scope>NUCLEOTIDE SEQUENCE [LARGE SCALE GENOMIC DNA]</scope>
</reference>
<name>A0A1F7XLK8_9BACT</name>
<dbReference type="AlphaFoldDB" id="A0A1F7XLK8"/>
<dbReference type="PROSITE" id="PS51257">
    <property type="entry name" value="PROKAR_LIPOPROTEIN"/>
    <property type="match status" value="1"/>
</dbReference>
<dbReference type="EMBL" id="MGFX01000001">
    <property type="protein sequence ID" value="OGM15669.1"/>
    <property type="molecule type" value="Genomic_DNA"/>
</dbReference>
<protein>
    <submittedName>
        <fullName evidence="3">Uncharacterized protein</fullName>
    </submittedName>
</protein>
<comment type="caution">
    <text evidence="3">The sequence shown here is derived from an EMBL/GenBank/DDBJ whole genome shotgun (WGS) entry which is preliminary data.</text>
</comment>
<gene>
    <name evidence="3" type="ORF">A2V97_02680</name>
</gene>
<evidence type="ECO:0000313" key="3">
    <source>
        <dbReference type="EMBL" id="OGM15669.1"/>
    </source>
</evidence>
<sequence>MKKLLVLLIALALSGCGLLLQTTPGVNWEATAKAAQAQLQAQEGEPNPLDAFGNLPTAAPTQESSAGATPEPVDQQVMGSPNVCLVPFEPNSEAGTEPDWLWRLEIGGNQIQHRDFYPRTWQSVSYLVPLLVEPGQVQAIWYGFGSPWQANPAGCHPDWLEVGADGVTRMNMRMVIADTSRYAWDRVDSGHSGLVVNLTDLTIDQVKELTLPMLMDRVVYNHLNLPEAEIEKVLTGHLWYMRDLFRLGLVSEEGFLTTDGMEQAPIGEAGGAGCSGEEMRSLDWEPGKQYELLSDPISFEPFSSDSRMPDGRIVVVFPAETSIVLPSWVEGGGAYTYPGCSYEQAQAQSNWDGKLIYHVEGDALVPGPFPTDG</sequence>
<evidence type="ECO:0000313" key="4">
    <source>
        <dbReference type="Proteomes" id="UP000177382"/>
    </source>
</evidence>
<feature type="chain" id="PRO_5009533751" evidence="2">
    <location>
        <begin position="20"/>
        <end position="373"/>
    </location>
</feature>
<accession>A0A1F7XLK8</accession>
<feature type="region of interest" description="Disordered" evidence="1">
    <location>
        <begin position="38"/>
        <end position="73"/>
    </location>
</feature>
<evidence type="ECO:0000256" key="2">
    <source>
        <dbReference type="SAM" id="SignalP"/>
    </source>
</evidence>
<organism evidence="3 4">
    <name type="scientific">Candidatus Woesebacteria bacterium RBG_16_42_24</name>
    <dbReference type="NCBI Taxonomy" id="1802485"/>
    <lineage>
        <taxon>Bacteria</taxon>
        <taxon>Candidatus Woeseibacteriota</taxon>
    </lineage>
</organism>
<proteinExistence type="predicted"/>
<evidence type="ECO:0000256" key="1">
    <source>
        <dbReference type="SAM" id="MobiDB-lite"/>
    </source>
</evidence>